<keyword evidence="4" id="KW-1185">Reference proteome</keyword>
<dbReference type="Proteomes" id="UP000271162">
    <property type="component" value="Unassembled WGS sequence"/>
</dbReference>
<dbReference type="WBParaSite" id="NBR_0000187501-mRNA-1">
    <property type="protein sequence ID" value="NBR_0000187501-mRNA-1"/>
    <property type="gene ID" value="NBR_0000187501"/>
</dbReference>
<dbReference type="EMBL" id="UYSL01001763">
    <property type="protein sequence ID" value="VDL65465.1"/>
    <property type="molecule type" value="Genomic_DNA"/>
</dbReference>
<gene>
    <name evidence="3" type="ORF">NBR_LOCUS1876</name>
</gene>
<sequence length="160" mass="19188">MAESERSYEDAKRRAGVELERCRSHIRKEFEQRRKRSEESYKAEMEAMRKKLDKRLNDLEQAQTDLAVTKFRRLSMDQSIRSRQEREKKMREMNKSSKEVFDKERKRFSVGAEQLMEQKMQEHRELMHKLAVQEAKALERLEEIVASIHADGQPTRSTSR</sequence>
<evidence type="ECO:0000313" key="3">
    <source>
        <dbReference type="EMBL" id="VDL65465.1"/>
    </source>
</evidence>
<name>A0A0N4XH73_NIPBR</name>
<organism evidence="5">
    <name type="scientific">Nippostrongylus brasiliensis</name>
    <name type="common">Rat hookworm</name>
    <dbReference type="NCBI Taxonomy" id="27835"/>
    <lineage>
        <taxon>Eukaryota</taxon>
        <taxon>Metazoa</taxon>
        <taxon>Ecdysozoa</taxon>
        <taxon>Nematoda</taxon>
        <taxon>Chromadorea</taxon>
        <taxon>Rhabditida</taxon>
        <taxon>Rhabditina</taxon>
        <taxon>Rhabditomorpha</taxon>
        <taxon>Strongyloidea</taxon>
        <taxon>Heligmosomidae</taxon>
        <taxon>Nippostrongylus</taxon>
    </lineage>
</organism>
<evidence type="ECO:0000256" key="1">
    <source>
        <dbReference type="SAM" id="Coils"/>
    </source>
</evidence>
<keyword evidence="1" id="KW-0175">Coiled coil</keyword>
<accession>A0A0N4XH73</accession>
<evidence type="ECO:0000256" key="2">
    <source>
        <dbReference type="SAM" id="MobiDB-lite"/>
    </source>
</evidence>
<reference evidence="5" key="1">
    <citation type="submission" date="2017-02" db="UniProtKB">
        <authorList>
            <consortium name="WormBaseParasite"/>
        </authorList>
    </citation>
    <scope>IDENTIFICATION</scope>
</reference>
<protein>
    <submittedName>
        <fullName evidence="3 5">Uncharacterized protein</fullName>
    </submittedName>
</protein>
<evidence type="ECO:0000313" key="5">
    <source>
        <dbReference type="WBParaSite" id="NBR_0000187501-mRNA-1"/>
    </source>
</evidence>
<feature type="compositionally biased region" description="Basic and acidic residues" evidence="2">
    <location>
        <begin position="80"/>
        <end position="104"/>
    </location>
</feature>
<dbReference type="AlphaFoldDB" id="A0A0N4XH73"/>
<proteinExistence type="predicted"/>
<dbReference type="STRING" id="27835.A0A0N4XH73"/>
<feature type="coiled-coil region" evidence="1">
    <location>
        <begin position="27"/>
        <end position="65"/>
    </location>
</feature>
<dbReference type="SUPFAM" id="SSF69989">
    <property type="entry name" value="C-terminal domain of PLC-beta"/>
    <property type="match status" value="1"/>
</dbReference>
<feature type="region of interest" description="Disordered" evidence="2">
    <location>
        <begin position="77"/>
        <end position="104"/>
    </location>
</feature>
<evidence type="ECO:0000313" key="4">
    <source>
        <dbReference type="Proteomes" id="UP000271162"/>
    </source>
</evidence>
<reference evidence="3 4" key="2">
    <citation type="submission" date="2018-11" db="EMBL/GenBank/DDBJ databases">
        <authorList>
            <consortium name="Pathogen Informatics"/>
        </authorList>
    </citation>
    <scope>NUCLEOTIDE SEQUENCE [LARGE SCALE GENOMIC DNA]</scope>
</reference>